<dbReference type="PANTHER" id="PTHR43861:SF1">
    <property type="entry name" value="TRANS-ACONITATE 2-METHYLTRANSFERASE"/>
    <property type="match status" value="1"/>
</dbReference>
<dbReference type="Pfam" id="PF08241">
    <property type="entry name" value="Methyltransf_11"/>
    <property type="match status" value="1"/>
</dbReference>
<dbReference type="InterPro" id="IPR013216">
    <property type="entry name" value="Methyltransf_11"/>
</dbReference>
<evidence type="ECO:0000313" key="3">
    <source>
        <dbReference type="Proteomes" id="UP000594468"/>
    </source>
</evidence>
<protein>
    <submittedName>
        <fullName evidence="2">Methyltransferase domain-containing protein</fullName>
    </submittedName>
</protein>
<dbReference type="RefSeq" id="WP_195172381.1">
    <property type="nucleotide sequence ID" value="NZ_CP062983.1"/>
</dbReference>
<keyword evidence="2" id="KW-0489">Methyltransferase</keyword>
<sequence>MTYEQQLHDEAELWGTEAQRMAGQVLPDWRAHRHLLYNVINHQQDIDALLAQIQPGMQTLELGCASGWLTLAMAQRGANATGYDISPKSLQVARDYYATIAHEVPGTVQYDVQDLNNLSLPHAAYDVVVVKGTLHHLVNMPQVIAEVHQSLKPGGLFWVSDEAGDVNMRSALFSSALMFLLPTQVSYREKFGGLLKFGLNAPSRIKASMEAEDLSPFEGAGREHDWLALVQAQFADVRVFNKPAVTGYLAHQINLSRWLAIPLLRMIGAIDSLMVRIGLLKNTGVVVYARK</sequence>
<evidence type="ECO:0000313" key="2">
    <source>
        <dbReference type="EMBL" id="QPC84318.1"/>
    </source>
</evidence>
<dbReference type="KEGG" id="pmet:G4Y79_08075"/>
<proteinExistence type="predicted"/>
<dbReference type="SUPFAM" id="SSF53335">
    <property type="entry name" value="S-adenosyl-L-methionine-dependent methyltransferases"/>
    <property type="match status" value="1"/>
</dbReference>
<evidence type="ECO:0000259" key="1">
    <source>
        <dbReference type="Pfam" id="PF08241"/>
    </source>
</evidence>
<dbReference type="Proteomes" id="UP000594468">
    <property type="component" value="Chromosome"/>
</dbReference>
<dbReference type="PANTHER" id="PTHR43861">
    <property type="entry name" value="TRANS-ACONITATE 2-METHYLTRANSFERASE-RELATED"/>
    <property type="match status" value="1"/>
</dbReference>
<gene>
    <name evidence="2" type="ORF">G4Y79_08075</name>
</gene>
<dbReference type="Gene3D" id="3.40.50.150">
    <property type="entry name" value="Vaccinia Virus protein VP39"/>
    <property type="match status" value="1"/>
</dbReference>
<dbReference type="GO" id="GO:0008757">
    <property type="term" value="F:S-adenosylmethionine-dependent methyltransferase activity"/>
    <property type="evidence" value="ECO:0007669"/>
    <property type="project" value="InterPro"/>
</dbReference>
<keyword evidence="3" id="KW-1185">Reference proteome</keyword>
<dbReference type="GO" id="GO:0032259">
    <property type="term" value="P:methylation"/>
    <property type="evidence" value="ECO:0007669"/>
    <property type="project" value="UniProtKB-KW"/>
</dbReference>
<feature type="domain" description="Methyltransferase type 11" evidence="1">
    <location>
        <begin position="60"/>
        <end position="158"/>
    </location>
</feature>
<dbReference type="EMBL" id="CP062983">
    <property type="protein sequence ID" value="QPC84318.1"/>
    <property type="molecule type" value="Genomic_DNA"/>
</dbReference>
<reference evidence="2 3" key="1">
    <citation type="submission" date="2020-02" db="EMBL/GenBank/DDBJ databases">
        <authorList>
            <person name="Zheng R.K."/>
            <person name="Sun C.M."/>
        </authorList>
    </citation>
    <scope>NUCLEOTIDE SEQUENCE [LARGE SCALE GENOMIC DNA]</scope>
    <source>
        <strain evidence="3">rifampicinis</strain>
    </source>
</reference>
<dbReference type="InterPro" id="IPR029063">
    <property type="entry name" value="SAM-dependent_MTases_sf"/>
</dbReference>
<dbReference type="AlphaFoldDB" id="A0A7S8EC89"/>
<organism evidence="2 3">
    <name type="scientific">Phototrophicus methaneseepsis</name>
    <dbReference type="NCBI Taxonomy" id="2710758"/>
    <lineage>
        <taxon>Bacteria</taxon>
        <taxon>Bacillati</taxon>
        <taxon>Chloroflexota</taxon>
        <taxon>Candidatus Thermofontia</taxon>
        <taxon>Phototrophicales</taxon>
        <taxon>Phototrophicaceae</taxon>
        <taxon>Phototrophicus</taxon>
    </lineage>
</organism>
<name>A0A7S8EC89_9CHLR</name>
<keyword evidence="2" id="KW-0808">Transferase</keyword>
<dbReference type="CDD" id="cd02440">
    <property type="entry name" value="AdoMet_MTases"/>
    <property type="match status" value="1"/>
</dbReference>
<accession>A0A7S8EC89</accession>